<sequence>MAKQVGPIFATGTIDGIIFYKLGDKYYMRSKGDYKSAKMMRKDPKLKRTMEKADQFRAAVKLLKPVYYRQLPKGVRKYGLFGKLTGMVNRWLQEGKSHEEVKETLITYCQSLAQPAPVKAAPAVKATKATPSAKATAAMPAVTTAPPEVAAPATQAVTSAEEKTQQTTQPIRVKQARYLSRWKVKRNGQLHIPHTTNGWPSGITLATHPPTPEGSGTAPTRERILCAVSQNDLDDQPPG</sequence>
<evidence type="ECO:0000313" key="1">
    <source>
        <dbReference type="EMBL" id="ANE51502.1"/>
    </source>
</evidence>
<evidence type="ECO:0000313" key="2">
    <source>
        <dbReference type="Proteomes" id="UP000077177"/>
    </source>
</evidence>
<dbReference type="Proteomes" id="UP000077177">
    <property type="component" value="Chromosome"/>
</dbReference>
<reference evidence="2" key="1">
    <citation type="submission" date="2015-01" db="EMBL/GenBank/DDBJ databases">
        <title>Flavisolibacter sp./LCS9/ whole genome sequencing.</title>
        <authorList>
            <person name="Kim M.K."/>
            <person name="Srinivasan S."/>
            <person name="Lee J.-J."/>
        </authorList>
    </citation>
    <scope>NUCLEOTIDE SEQUENCE [LARGE SCALE GENOMIC DNA]</scope>
    <source>
        <strain evidence="2">LCS9</strain>
    </source>
</reference>
<proteinExistence type="predicted"/>
<dbReference type="AlphaFoldDB" id="A0A172TWZ5"/>
<protein>
    <submittedName>
        <fullName evidence="1">Uncharacterized protein</fullName>
    </submittedName>
</protein>
<organism evidence="1 2">
    <name type="scientific">Flavisolibacter tropicus</name>
    <dbReference type="NCBI Taxonomy" id="1492898"/>
    <lineage>
        <taxon>Bacteria</taxon>
        <taxon>Pseudomonadati</taxon>
        <taxon>Bacteroidota</taxon>
        <taxon>Chitinophagia</taxon>
        <taxon>Chitinophagales</taxon>
        <taxon>Chitinophagaceae</taxon>
        <taxon>Flavisolibacter</taxon>
    </lineage>
</organism>
<reference evidence="1 2" key="2">
    <citation type="journal article" date="2016" name="Int. J. Syst. Evol. Microbiol.">
        <title>Flavisolibacter tropicus sp. nov., isolated from tropical soil.</title>
        <authorList>
            <person name="Lee J.J."/>
            <person name="Kang M.S."/>
            <person name="Kim G.S."/>
            <person name="Lee C.S."/>
            <person name="Lim S."/>
            <person name="Lee J."/>
            <person name="Roh S.H."/>
            <person name="Kang H."/>
            <person name="Ha J.M."/>
            <person name="Bae S."/>
            <person name="Jung H.Y."/>
            <person name="Kim M.K."/>
        </authorList>
    </citation>
    <scope>NUCLEOTIDE SEQUENCE [LARGE SCALE GENOMIC DNA]</scope>
    <source>
        <strain evidence="1 2">LCS9</strain>
    </source>
</reference>
<dbReference type="OrthoDB" id="672632at2"/>
<dbReference type="EMBL" id="CP011390">
    <property type="protein sequence ID" value="ANE51502.1"/>
    <property type="molecule type" value="Genomic_DNA"/>
</dbReference>
<keyword evidence="2" id="KW-1185">Reference proteome</keyword>
<accession>A0A172TWZ5</accession>
<gene>
    <name evidence="1" type="ORF">SY85_14305</name>
</gene>
<name>A0A172TWZ5_9BACT</name>
<dbReference type="KEGG" id="fla:SY85_14305"/>
<dbReference type="RefSeq" id="WP_066405598.1">
    <property type="nucleotide sequence ID" value="NZ_CP011390.1"/>
</dbReference>